<organism evidence="1 2">
    <name type="scientific">Aspergillus steynii IBT 23096</name>
    <dbReference type="NCBI Taxonomy" id="1392250"/>
    <lineage>
        <taxon>Eukaryota</taxon>
        <taxon>Fungi</taxon>
        <taxon>Dikarya</taxon>
        <taxon>Ascomycota</taxon>
        <taxon>Pezizomycotina</taxon>
        <taxon>Eurotiomycetes</taxon>
        <taxon>Eurotiomycetidae</taxon>
        <taxon>Eurotiales</taxon>
        <taxon>Aspergillaceae</taxon>
        <taxon>Aspergillus</taxon>
        <taxon>Aspergillus subgen. Circumdati</taxon>
    </lineage>
</organism>
<gene>
    <name evidence="1" type="ORF">P170DRAFT_448254</name>
</gene>
<keyword evidence="2" id="KW-1185">Reference proteome</keyword>
<dbReference type="RefSeq" id="XP_024701632.1">
    <property type="nucleotide sequence ID" value="XM_024850950.1"/>
</dbReference>
<reference evidence="1 2" key="1">
    <citation type="submission" date="2016-12" db="EMBL/GenBank/DDBJ databases">
        <title>The genomes of Aspergillus section Nigri reveals drivers in fungal speciation.</title>
        <authorList>
            <consortium name="DOE Joint Genome Institute"/>
            <person name="Vesth T.C."/>
            <person name="Nybo J."/>
            <person name="Theobald S."/>
            <person name="Brandl J."/>
            <person name="Frisvad J.C."/>
            <person name="Nielsen K.F."/>
            <person name="Lyhne E.K."/>
            <person name="Kogle M.E."/>
            <person name="Kuo A."/>
            <person name="Riley R."/>
            <person name="Clum A."/>
            <person name="Nolan M."/>
            <person name="Lipzen A."/>
            <person name="Salamov A."/>
            <person name="Henrissat B."/>
            <person name="Wiebenga A."/>
            <person name="De Vries R.P."/>
            <person name="Grigoriev I.V."/>
            <person name="Mortensen U.H."/>
            <person name="Andersen M.R."/>
            <person name="Baker S.E."/>
        </authorList>
    </citation>
    <scope>NUCLEOTIDE SEQUENCE [LARGE SCALE GENOMIC DNA]</scope>
    <source>
        <strain evidence="1 2">IBT 23096</strain>
    </source>
</reference>
<comment type="caution">
    <text evidence="1">The sequence shown here is derived from an EMBL/GenBank/DDBJ whole genome shotgun (WGS) entry which is preliminary data.</text>
</comment>
<dbReference type="VEuPathDB" id="FungiDB:P170DRAFT_448254"/>
<protein>
    <submittedName>
        <fullName evidence="1">Uncharacterized protein</fullName>
    </submittedName>
</protein>
<dbReference type="EMBL" id="MSFO01000006">
    <property type="protein sequence ID" value="PLB46330.1"/>
    <property type="molecule type" value="Genomic_DNA"/>
</dbReference>
<dbReference type="GO" id="GO:0009116">
    <property type="term" value="P:nucleoside metabolic process"/>
    <property type="evidence" value="ECO:0007669"/>
    <property type="project" value="InterPro"/>
</dbReference>
<dbReference type="InterPro" id="IPR035994">
    <property type="entry name" value="Nucleoside_phosphorylase_sf"/>
</dbReference>
<accession>A0A2I2G0C8</accession>
<dbReference type="STRING" id="1392250.A0A2I2G0C8"/>
<evidence type="ECO:0000313" key="2">
    <source>
        <dbReference type="Proteomes" id="UP000234275"/>
    </source>
</evidence>
<proteinExistence type="predicted"/>
<dbReference type="Gene3D" id="3.40.50.1580">
    <property type="entry name" value="Nucleoside phosphorylase domain"/>
    <property type="match status" value="1"/>
</dbReference>
<dbReference type="AlphaFoldDB" id="A0A2I2G0C8"/>
<sequence length="200" mass="23274">MSLPTLFHCLSNPAMKLISNHNIVLTCLPAETTGSVSATIITKDMIRSFPAVRFRLIIGISSRALYYNTRENNNSARIKDEDDPEDIQDIQLNNILLQEKEFIYTGSKLNKLPNIILEYKISKTFLDTILRYLTLDYLFKSTIIYEERKKSYQAYYRLLDQNLIKKKDHPNSLPQLHYRTISSADQEEKIIYFKIEAASQ</sequence>
<dbReference type="GeneID" id="36558649"/>
<dbReference type="OrthoDB" id="1577640at2759"/>
<name>A0A2I2G0C8_9EURO</name>
<dbReference type="GO" id="GO:0003824">
    <property type="term" value="F:catalytic activity"/>
    <property type="evidence" value="ECO:0007669"/>
    <property type="project" value="InterPro"/>
</dbReference>
<dbReference type="Proteomes" id="UP000234275">
    <property type="component" value="Unassembled WGS sequence"/>
</dbReference>
<evidence type="ECO:0000313" key="1">
    <source>
        <dbReference type="EMBL" id="PLB46330.1"/>
    </source>
</evidence>